<dbReference type="OrthoDB" id="9803735at2"/>
<dbReference type="FunFam" id="1.10.10.10:FF:000001">
    <property type="entry name" value="LysR family transcriptional regulator"/>
    <property type="match status" value="1"/>
</dbReference>
<dbReference type="GO" id="GO:0003700">
    <property type="term" value="F:DNA-binding transcription factor activity"/>
    <property type="evidence" value="ECO:0007669"/>
    <property type="project" value="InterPro"/>
</dbReference>
<evidence type="ECO:0000256" key="1">
    <source>
        <dbReference type="ARBA" id="ARBA00009437"/>
    </source>
</evidence>
<dbReference type="InterPro" id="IPR036390">
    <property type="entry name" value="WH_DNA-bd_sf"/>
</dbReference>
<evidence type="ECO:0000259" key="5">
    <source>
        <dbReference type="PROSITE" id="PS50931"/>
    </source>
</evidence>
<evidence type="ECO:0000256" key="2">
    <source>
        <dbReference type="ARBA" id="ARBA00023015"/>
    </source>
</evidence>
<dbReference type="SUPFAM" id="SSF53850">
    <property type="entry name" value="Periplasmic binding protein-like II"/>
    <property type="match status" value="1"/>
</dbReference>
<evidence type="ECO:0000256" key="4">
    <source>
        <dbReference type="ARBA" id="ARBA00023163"/>
    </source>
</evidence>
<proteinExistence type="inferred from homology"/>
<keyword evidence="3" id="KW-0238">DNA-binding</keyword>
<dbReference type="Gene3D" id="1.10.10.10">
    <property type="entry name" value="Winged helix-like DNA-binding domain superfamily/Winged helix DNA-binding domain"/>
    <property type="match status" value="1"/>
</dbReference>
<dbReference type="GO" id="GO:0003677">
    <property type="term" value="F:DNA binding"/>
    <property type="evidence" value="ECO:0007669"/>
    <property type="project" value="UniProtKB-KW"/>
</dbReference>
<dbReference type="InterPro" id="IPR036388">
    <property type="entry name" value="WH-like_DNA-bd_sf"/>
</dbReference>
<dbReference type="Pfam" id="PF00126">
    <property type="entry name" value="HTH_1"/>
    <property type="match status" value="1"/>
</dbReference>
<dbReference type="InterPro" id="IPR000847">
    <property type="entry name" value="LysR_HTH_N"/>
</dbReference>
<organism evidence="6 7">
    <name type="scientific">Paenibacillus montanisoli</name>
    <dbReference type="NCBI Taxonomy" id="2081970"/>
    <lineage>
        <taxon>Bacteria</taxon>
        <taxon>Bacillati</taxon>
        <taxon>Bacillota</taxon>
        <taxon>Bacilli</taxon>
        <taxon>Bacillales</taxon>
        <taxon>Paenibacillaceae</taxon>
        <taxon>Paenibacillus</taxon>
    </lineage>
</organism>
<keyword evidence="2" id="KW-0805">Transcription regulation</keyword>
<name>A0A328U9G3_9BACL</name>
<dbReference type="GO" id="GO:0005829">
    <property type="term" value="C:cytosol"/>
    <property type="evidence" value="ECO:0007669"/>
    <property type="project" value="TreeGrafter"/>
</dbReference>
<dbReference type="Pfam" id="PF03466">
    <property type="entry name" value="LysR_substrate"/>
    <property type="match status" value="1"/>
</dbReference>
<keyword evidence="7" id="KW-1185">Reference proteome</keyword>
<dbReference type="InterPro" id="IPR050950">
    <property type="entry name" value="HTH-type_LysR_regulators"/>
</dbReference>
<keyword evidence="4" id="KW-0804">Transcription</keyword>
<dbReference type="Gene3D" id="3.40.190.290">
    <property type="match status" value="1"/>
</dbReference>
<protein>
    <submittedName>
        <fullName evidence="6">LysR family transcriptional regulator</fullName>
    </submittedName>
</protein>
<sequence>MELLQLQYFRTAAKLEQITKAAQELNIAQPSLSKSIARLEESIGVPLFDRQGRNIRLNAYGQVLLKRVEHMFQELEEAQREIQDMAGLDKGIITLAVSLTNLLPEMLGAFLEHYPDVHFRQVVEPMSVMKQSLEHGEIDMCLTFAEIEGSDIVCMPLRTEEIHLLVPESHPLAGRESVEISELQNESFIGLRTGFWFRQLTDDLCMKAAGFTPRTTIEVDEVDAVLLLIKKGHGVSLAPDLAWRSRMDLSKNTVSIQDLGGNLTLSLAWSEKHYLSYAAQMFREFVIDYFAKFEN</sequence>
<evidence type="ECO:0000256" key="3">
    <source>
        <dbReference type="ARBA" id="ARBA00023125"/>
    </source>
</evidence>
<feature type="domain" description="HTH lysR-type" evidence="5">
    <location>
        <begin position="1"/>
        <end position="58"/>
    </location>
</feature>
<dbReference type="RefSeq" id="WP_112880678.1">
    <property type="nucleotide sequence ID" value="NZ_QLUW01000001.1"/>
</dbReference>
<evidence type="ECO:0000313" key="7">
    <source>
        <dbReference type="Proteomes" id="UP000249260"/>
    </source>
</evidence>
<dbReference type="PANTHER" id="PTHR30419:SF28">
    <property type="entry name" value="HTH-TYPE TRANSCRIPTIONAL REGULATOR BSDA"/>
    <property type="match status" value="1"/>
</dbReference>
<dbReference type="Proteomes" id="UP000249260">
    <property type="component" value="Unassembled WGS sequence"/>
</dbReference>
<dbReference type="InterPro" id="IPR005119">
    <property type="entry name" value="LysR_subst-bd"/>
</dbReference>
<dbReference type="PRINTS" id="PR00039">
    <property type="entry name" value="HTHLYSR"/>
</dbReference>
<dbReference type="EMBL" id="QLUW01000001">
    <property type="protein sequence ID" value="RAP77555.1"/>
    <property type="molecule type" value="Genomic_DNA"/>
</dbReference>
<accession>A0A328U9G3</accession>
<evidence type="ECO:0000313" key="6">
    <source>
        <dbReference type="EMBL" id="RAP77555.1"/>
    </source>
</evidence>
<dbReference type="AlphaFoldDB" id="A0A328U9G3"/>
<dbReference type="PANTHER" id="PTHR30419">
    <property type="entry name" value="HTH-TYPE TRANSCRIPTIONAL REGULATOR YBHD"/>
    <property type="match status" value="1"/>
</dbReference>
<comment type="caution">
    <text evidence="6">The sequence shown here is derived from an EMBL/GenBank/DDBJ whole genome shotgun (WGS) entry which is preliminary data.</text>
</comment>
<dbReference type="PROSITE" id="PS50931">
    <property type="entry name" value="HTH_LYSR"/>
    <property type="match status" value="1"/>
</dbReference>
<reference evidence="6 7" key="1">
    <citation type="submission" date="2018-06" db="EMBL/GenBank/DDBJ databases">
        <title>Paenibacillus montanisoli sp. nov., isolated from mountain area soil.</title>
        <authorList>
            <person name="Wu M."/>
        </authorList>
    </citation>
    <scope>NUCLEOTIDE SEQUENCE [LARGE SCALE GENOMIC DNA]</scope>
    <source>
        <strain evidence="6 7">RA17</strain>
    </source>
</reference>
<dbReference type="SUPFAM" id="SSF46785">
    <property type="entry name" value="Winged helix' DNA-binding domain"/>
    <property type="match status" value="1"/>
</dbReference>
<comment type="similarity">
    <text evidence="1">Belongs to the LysR transcriptional regulatory family.</text>
</comment>
<gene>
    <name evidence="6" type="ORF">DL346_03495</name>
</gene>